<evidence type="ECO:0000256" key="2">
    <source>
        <dbReference type="ARBA" id="ARBA00022771"/>
    </source>
</evidence>
<evidence type="ECO:0000256" key="3">
    <source>
        <dbReference type="ARBA" id="ARBA00022833"/>
    </source>
</evidence>
<proteinExistence type="predicted"/>
<keyword evidence="2 4" id="KW-0863">Zinc-finger</keyword>
<dbReference type="PROSITE" id="PS51044">
    <property type="entry name" value="ZF_SP_RING"/>
    <property type="match status" value="1"/>
</dbReference>
<feature type="region of interest" description="Disordered" evidence="5">
    <location>
        <begin position="710"/>
        <end position="771"/>
    </location>
</feature>
<dbReference type="PANTHER" id="PTHR10782:SF4">
    <property type="entry name" value="TONALLI, ISOFORM E"/>
    <property type="match status" value="1"/>
</dbReference>
<evidence type="ECO:0000259" key="6">
    <source>
        <dbReference type="PROSITE" id="PS51044"/>
    </source>
</evidence>
<evidence type="ECO:0000256" key="4">
    <source>
        <dbReference type="PROSITE-ProRule" id="PRU00452"/>
    </source>
</evidence>
<feature type="compositionally biased region" description="Polar residues" evidence="5">
    <location>
        <begin position="639"/>
        <end position="650"/>
    </location>
</feature>
<dbReference type="GO" id="GO:0061665">
    <property type="term" value="F:SUMO ligase activity"/>
    <property type="evidence" value="ECO:0007669"/>
    <property type="project" value="TreeGrafter"/>
</dbReference>
<dbReference type="PANTHER" id="PTHR10782">
    <property type="entry name" value="ZINC FINGER MIZ DOMAIN-CONTAINING PROTEIN"/>
    <property type="match status" value="1"/>
</dbReference>
<feature type="compositionally biased region" description="Polar residues" evidence="5">
    <location>
        <begin position="657"/>
        <end position="671"/>
    </location>
</feature>
<comment type="caution">
    <text evidence="7">The sequence shown here is derived from an EMBL/GenBank/DDBJ whole genome shotgun (WGS) entry which is preliminary data.</text>
</comment>
<feature type="compositionally biased region" description="Polar residues" evidence="5">
    <location>
        <begin position="710"/>
        <end position="731"/>
    </location>
</feature>
<keyword evidence="8" id="KW-1185">Reference proteome</keyword>
<evidence type="ECO:0000313" key="8">
    <source>
        <dbReference type="Proteomes" id="UP000811609"/>
    </source>
</evidence>
<evidence type="ECO:0000313" key="7">
    <source>
        <dbReference type="EMBL" id="KAG6634009.1"/>
    </source>
</evidence>
<dbReference type="GO" id="GO:0000785">
    <property type="term" value="C:chromatin"/>
    <property type="evidence" value="ECO:0007669"/>
    <property type="project" value="TreeGrafter"/>
</dbReference>
<name>A0A8T1NQX1_CARIL</name>
<feature type="region of interest" description="Disordered" evidence="5">
    <location>
        <begin position="790"/>
        <end position="832"/>
    </location>
</feature>
<evidence type="ECO:0000256" key="5">
    <source>
        <dbReference type="SAM" id="MobiDB-lite"/>
    </source>
</evidence>
<dbReference type="GO" id="GO:0008270">
    <property type="term" value="F:zinc ion binding"/>
    <property type="evidence" value="ECO:0007669"/>
    <property type="project" value="UniProtKB-KW"/>
</dbReference>
<gene>
    <name evidence="7" type="ORF">CIPAW_12G088800</name>
</gene>
<accession>A0A8T1NQX1</accession>
<protein>
    <recommendedName>
        <fullName evidence="6">SP-RING-type domain-containing protein</fullName>
    </recommendedName>
</protein>
<dbReference type="InterPro" id="IPR004181">
    <property type="entry name" value="Znf_MIZ"/>
</dbReference>
<keyword evidence="1" id="KW-0479">Metal-binding</keyword>
<feature type="compositionally biased region" description="Polar residues" evidence="5">
    <location>
        <begin position="802"/>
        <end position="822"/>
    </location>
</feature>
<dbReference type="AlphaFoldDB" id="A0A8T1NQX1"/>
<dbReference type="Proteomes" id="UP000811609">
    <property type="component" value="Chromosome 12"/>
</dbReference>
<dbReference type="EMBL" id="CM031820">
    <property type="protein sequence ID" value="KAG6634009.1"/>
    <property type="molecule type" value="Genomic_DNA"/>
</dbReference>
<feature type="region of interest" description="Disordered" evidence="5">
    <location>
        <begin position="637"/>
        <end position="671"/>
    </location>
</feature>
<reference evidence="7" key="1">
    <citation type="submission" date="2020-12" db="EMBL/GenBank/DDBJ databases">
        <title>WGS assembly of Carya illinoinensis cv. Pawnee.</title>
        <authorList>
            <person name="Platts A."/>
            <person name="Shu S."/>
            <person name="Wright S."/>
            <person name="Barry K."/>
            <person name="Edger P."/>
            <person name="Pires J.C."/>
            <person name="Schmutz J."/>
        </authorList>
    </citation>
    <scope>NUCLEOTIDE SEQUENCE</scope>
    <source>
        <tissue evidence="7">Leaf</tissue>
    </source>
</reference>
<dbReference type="CDD" id="cd16650">
    <property type="entry name" value="SP-RING_PIAS-like"/>
    <property type="match status" value="1"/>
</dbReference>
<organism evidence="7 8">
    <name type="scientific">Carya illinoinensis</name>
    <name type="common">Pecan</name>
    <dbReference type="NCBI Taxonomy" id="32201"/>
    <lineage>
        <taxon>Eukaryota</taxon>
        <taxon>Viridiplantae</taxon>
        <taxon>Streptophyta</taxon>
        <taxon>Embryophyta</taxon>
        <taxon>Tracheophyta</taxon>
        <taxon>Spermatophyta</taxon>
        <taxon>Magnoliopsida</taxon>
        <taxon>eudicotyledons</taxon>
        <taxon>Gunneridae</taxon>
        <taxon>Pentapetalae</taxon>
        <taxon>rosids</taxon>
        <taxon>fabids</taxon>
        <taxon>Fagales</taxon>
        <taxon>Juglandaceae</taxon>
        <taxon>Carya</taxon>
    </lineage>
</organism>
<dbReference type="Pfam" id="PF02891">
    <property type="entry name" value="zf-MIZ"/>
    <property type="match status" value="1"/>
</dbReference>
<evidence type="ECO:0000256" key="1">
    <source>
        <dbReference type="ARBA" id="ARBA00022723"/>
    </source>
</evidence>
<feature type="domain" description="SP-RING-type" evidence="6">
    <location>
        <begin position="321"/>
        <end position="402"/>
    </location>
</feature>
<feature type="compositionally biased region" description="Low complexity" evidence="5">
    <location>
        <begin position="790"/>
        <end position="799"/>
    </location>
</feature>
<dbReference type="GO" id="GO:0016925">
    <property type="term" value="P:protein sumoylation"/>
    <property type="evidence" value="ECO:0007669"/>
    <property type="project" value="TreeGrafter"/>
</dbReference>
<keyword evidence="3" id="KW-0862">Zinc</keyword>
<sequence length="832" mass="91222">MLFPQACVRTISLQQNSSSFKTFQSAVNSFVFSDMVEKLALHIRLGNPSDAMEFFELCLSLAKGIDYAVANNEVPSKVQDLPSFRFVLYSSNELCFFMQNACKIGCFSEKESEELLTLANEIGSSFCSPGDINTGPSDSLSTESPNWTNDVVKNVVKLVRVRSNGQTVSLGCAIDSMQGLIPHEFYPRMRMGQILASLDIKPGYGAYVIDFHISKNTTVFPRKNSQTDNIDTSTCIISPPLVSFLLNGKGVDRRTNVLMDTGPQLPTNVTSILKYGTNLLQAVGQFKGHHVIIVAFMSVISSPDTLVPPDYVQPAVAVVDPDSDIIEGPSRISLHCPISYTHIKTPVKGCSCRHLQCFDFGNFVDINSRRPSWRCPHCNQHVCYEGIRIDQNMVKVLREVGENVDEVIISADGSWKAVLESDGTVTVVKTSNSQKEKTGLQESTSVSNSLPNVLELTEDNNEMGAVNSSETEDQKPLQARLPANQSVAAEVEDDFCPGVYLRSTLMNSSAWSNAQRVGSIFEPIATILMQSPVLTDDAVSPAINQESDFTTSIMQSQCSPNNFQLQQSQYVNSLANNEHVRLPAIPRHVSRTPIAVQALPVQHQAPNPQRRQNHFSPIYGTTERQNHFQAHVSPLQVPDISSSSLQQALNQRKLHSMGQSSRANRSSSHCPQTLIQQDGAQVGTSHAAGISRQRQWLAYQAALQQGRQAPSVPVLSQTSRAGNSLPVTDNGNRGGIWEQRENIGRMSHPRAVSLVDSTSEKNQWPRGRMRGSLSGPAYSAYSQFIIQPTQPAQTARPPTNSTPPANSVTPQQQISVANSRNAGSPHIPSIHR</sequence>